<evidence type="ECO:0000256" key="1">
    <source>
        <dbReference type="SAM" id="MobiDB-lite"/>
    </source>
</evidence>
<dbReference type="HOGENOM" id="CLU_1279519_0_0_1"/>
<dbReference type="InParanoid" id="U5FSU3"/>
<dbReference type="Proteomes" id="UP000006729">
    <property type="component" value="Chromosome 13"/>
</dbReference>
<evidence type="ECO:0000313" key="3">
    <source>
        <dbReference type="EMBL" id="PNT07829.1"/>
    </source>
</evidence>
<dbReference type="PANTHER" id="PTHR33088">
    <property type="entry name" value="MUCIN-2"/>
    <property type="match status" value="1"/>
</dbReference>
<feature type="region of interest" description="Disordered" evidence="1">
    <location>
        <begin position="136"/>
        <end position="176"/>
    </location>
</feature>
<accession>U5FSU3</accession>
<feature type="compositionally biased region" description="Pro residues" evidence="1">
    <location>
        <begin position="166"/>
        <end position="176"/>
    </location>
</feature>
<dbReference type="PANTHER" id="PTHR33088:SF105">
    <property type="entry name" value="ESX-1 SECRETION-ASSOCIATED PROTEIN ESPE"/>
    <property type="match status" value="1"/>
</dbReference>
<keyword evidence="4" id="KW-1185">Reference proteome</keyword>
<evidence type="ECO:0000256" key="2">
    <source>
        <dbReference type="SAM" id="Phobius"/>
    </source>
</evidence>
<name>U5FSU3_POPTR</name>
<dbReference type="eggNOG" id="ENOG502S83M">
    <property type="taxonomic scope" value="Eukaryota"/>
</dbReference>
<dbReference type="InterPro" id="IPR044659">
    <property type="entry name" value="PELPK1_2"/>
</dbReference>
<keyword evidence="2" id="KW-0472">Membrane</keyword>
<dbReference type="AlphaFoldDB" id="U5FSU3"/>
<evidence type="ECO:0000313" key="4">
    <source>
        <dbReference type="Proteomes" id="UP000006729"/>
    </source>
</evidence>
<reference evidence="3 4" key="1">
    <citation type="journal article" date="2006" name="Science">
        <title>The genome of black cottonwood, Populus trichocarpa (Torr. &amp; Gray).</title>
        <authorList>
            <person name="Tuskan G.A."/>
            <person name="Difazio S."/>
            <person name="Jansson S."/>
            <person name="Bohlmann J."/>
            <person name="Grigoriev I."/>
            <person name="Hellsten U."/>
            <person name="Putnam N."/>
            <person name="Ralph S."/>
            <person name="Rombauts S."/>
            <person name="Salamov A."/>
            <person name="Schein J."/>
            <person name="Sterck L."/>
            <person name="Aerts A."/>
            <person name="Bhalerao R.R."/>
            <person name="Bhalerao R.P."/>
            <person name="Blaudez D."/>
            <person name="Boerjan W."/>
            <person name="Brun A."/>
            <person name="Brunner A."/>
            <person name="Busov V."/>
            <person name="Campbell M."/>
            <person name="Carlson J."/>
            <person name="Chalot M."/>
            <person name="Chapman J."/>
            <person name="Chen G.L."/>
            <person name="Cooper D."/>
            <person name="Coutinho P.M."/>
            <person name="Couturier J."/>
            <person name="Covert S."/>
            <person name="Cronk Q."/>
            <person name="Cunningham R."/>
            <person name="Davis J."/>
            <person name="Degroeve S."/>
            <person name="Dejardin A."/>
            <person name="Depamphilis C."/>
            <person name="Detter J."/>
            <person name="Dirks B."/>
            <person name="Dubchak I."/>
            <person name="Duplessis S."/>
            <person name="Ehlting J."/>
            <person name="Ellis B."/>
            <person name="Gendler K."/>
            <person name="Goodstein D."/>
            <person name="Gribskov M."/>
            <person name="Grimwood J."/>
            <person name="Groover A."/>
            <person name="Gunter L."/>
            <person name="Hamberger B."/>
            <person name="Heinze B."/>
            <person name="Helariutta Y."/>
            <person name="Henrissat B."/>
            <person name="Holligan D."/>
            <person name="Holt R."/>
            <person name="Huang W."/>
            <person name="Islam-Faridi N."/>
            <person name="Jones S."/>
            <person name="Jones-Rhoades M."/>
            <person name="Jorgensen R."/>
            <person name="Joshi C."/>
            <person name="Kangasjarvi J."/>
            <person name="Karlsson J."/>
            <person name="Kelleher C."/>
            <person name="Kirkpatrick R."/>
            <person name="Kirst M."/>
            <person name="Kohler A."/>
            <person name="Kalluri U."/>
            <person name="Larimer F."/>
            <person name="Leebens-Mack J."/>
            <person name="Leple J.C."/>
            <person name="Locascio P."/>
            <person name="Lou Y."/>
            <person name="Lucas S."/>
            <person name="Martin F."/>
            <person name="Montanini B."/>
            <person name="Napoli C."/>
            <person name="Nelson D.R."/>
            <person name="Nelson C."/>
            <person name="Nieminen K."/>
            <person name="Nilsson O."/>
            <person name="Pereda V."/>
            <person name="Peter G."/>
            <person name="Philippe R."/>
            <person name="Pilate G."/>
            <person name="Poliakov A."/>
            <person name="Razumovskaya J."/>
            <person name="Richardson P."/>
            <person name="Rinaldi C."/>
            <person name="Ritland K."/>
            <person name="Rouze P."/>
            <person name="Ryaboy D."/>
            <person name="Schmutz J."/>
            <person name="Schrader J."/>
            <person name="Segerman B."/>
            <person name="Shin H."/>
            <person name="Siddiqui A."/>
            <person name="Sterky F."/>
            <person name="Terry A."/>
            <person name="Tsai C.J."/>
            <person name="Uberbacher E."/>
            <person name="Unneberg P."/>
            <person name="Vahala J."/>
            <person name="Wall K."/>
            <person name="Wessler S."/>
            <person name="Yang G."/>
            <person name="Yin T."/>
            <person name="Douglas C."/>
            <person name="Marra M."/>
            <person name="Sandberg G."/>
            <person name="Van de Peer Y."/>
            <person name="Rokhsar D."/>
        </authorList>
    </citation>
    <scope>NUCLEOTIDE SEQUENCE [LARGE SCALE GENOMIC DNA]</scope>
    <source>
        <strain evidence="4">cv. Nisqually</strain>
    </source>
</reference>
<feature type="compositionally biased region" description="Pro residues" evidence="1">
    <location>
        <begin position="141"/>
        <end position="157"/>
    </location>
</feature>
<proteinExistence type="predicted"/>
<organism evidence="3 4">
    <name type="scientific">Populus trichocarpa</name>
    <name type="common">Western balsam poplar</name>
    <name type="synonym">Populus balsamifera subsp. trichocarpa</name>
    <dbReference type="NCBI Taxonomy" id="3694"/>
    <lineage>
        <taxon>Eukaryota</taxon>
        <taxon>Viridiplantae</taxon>
        <taxon>Streptophyta</taxon>
        <taxon>Embryophyta</taxon>
        <taxon>Tracheophyta</taxon>
        <taxon>Spermatophyta</taxon>
        <taxon>Magnoliopsida</taxon>
        <taxon>eudicotyledons</taxon>
        <taxon>Gunneridae</taxon>
        <taxon>Pentapetalae</taxon>
        <taxon>rosids</taxon>
        <taxon>fabids</taxon>
        <taxon>Malpighiales</taxon>
        <taxon>Salicaceae</taxon>
        <taxon>Saliceae</taxon>
        <taxon>Populus</taxon>
    </lineage>
</organism>
<keyword evidence="2" id="KW-0812">Transmembrane</keyword>
<feature type="transmembrane region" description="Helical" evidence="2">
    <location>
        <begin position="94"/>
        <end position="113"/>
    </location>
</feature>
<dbReference type="EMBL" id="CM009302">
    <property type="protein sequence ID" value="PNT07829.1"/>
    <property type="molecule type" value="Genomic_DNA"/>
</dbReference>
<sequence length="216" mass="22578">MLGNGGKATFGTAGIVGKLGSGGRVGLGRDDWVMGKVGKLGCGRVGMVGKGGNVGFGKFVTAGRGGNCRRWRAAKPPLMLKNDKAKKKEYKNTHLTMASFKCFILTLFIALAISNINVAQAARRLLQLPPLPSLPNLSKPTLPPLPTIPSLPQPTLPTLPTTQPSLPKPTLPPLPSLPTMPSVPKVTLPPLPSMLPLPTIPTAIPSIPFLTPPPGN</sequence>
<gene>
    <name evidence="3" type="ORF">POPTR_013G111600</name>
</gene>
<protein>
    <submittedName>
        <fullName evidence="3">Uncharacterized protein</fullName>
    </submittedName>
</protein>
<keyword evidence="2" id="KW-1133">Transmembrane helix</keyword>